<protein>
    <submittedName>
        <fullName evidence="2">Uncharacterized protein</fullName>
    </submittedName>
</protein>
<dbReference type="Proteomes" id="UP000821837">
    <property type="component" value="Unassembled WGS sequence"/>
</dbReference>
<keyword evidence="3" id="KW-1185">Reference proteome</keyword>
<proteinExistence type="predicted"/>
<organism evidence="2 3">
    <name type="scientific">Rhipicephalus sanguineus</name>
    <name type="common">Brown dog tick</name>
    <name type="synonym">Ixodes sanguineus</name>
    <dbReference type="NCBI Taxonomy" id="34632"/>
    <lineage>
        <taxon>Eukaryota</taxon>
        <taxon>Metazoa</taxon>
        <taxon>Ecdysozoa</taxon>
        <taxon>Arthropoda</taxon>
        <taxon>Chelicerata</taxon>
        <taxon>Arachnida</taxon>
        <taxon>Acari</taxon>
        <taxon>Parasitiformes</taxon>
        <taxon>Ixodida</taxon>
        <taxon>Ixodoidea</taxon>
        <taxon>Ixodidae</taxon>
        <taxon>Rhipicephalinae</taxon>
        <taxon>Rhipicephalus</taxon>
        <taxon>Rhipicephalus</taxon>
    </lineage>
</organism>
<dbReference type="VEuPathDB" id="VectorBase:RSAN_053329"/>
<name>A0A9D4PW23_RHISA</name>
<evidence type="ECO:0000313" key="2">
    <source>
        <dbReference type="EMBL" id="KAH7956772.1"/>
    </source>
</evidence>
<dbReference type="AlphaFoldDB" id="A0A9D4PW23"/>
<evidence type="ECO:0000313" key="3">
    <source>
        <dbReference type="Proteomes" id="UP000821837"/>
    </source>
</evidence>
<feature type="compositionally biased region" description="Polar residues" evidence="1">
    <location>
        <begin position="21"/>
        <end position="35"/>
    </location>
</feature>
<feature type="compositionally biased region" description="Basic and acidic residues" evidence="1">
    <location>
        <begin position="1"/>
        <end position="20"/>
    </location>
</feature>
<evidence type="ECO:0000256" key="1">
    <source>
        <dbReference type="SAM" id="MobiDB-lite"/>
    </source>
</evidence>
<comment type="caution">
    <text evidence="2">The sequence shown here is derived from an EMBL/GenBank/DDBJ whole genome shotgun (WGS) entry which is preliminary data.</text>
</comment>
<accession>A0A9D4PW23</accession>
<feature type="region of interest" description="Disordered" evidence="1">
    <location>
        <begin position="1"/>
        <end position="49"/>
    </location>
</feature>
<sequence length="307" mass="34619">MNSEHKLSSLQHDQHEKQMDSIHQQPSAESTSTCSPQALPAVPPPPSDEAIEAFRSRLADAEAMPAIFMVHPKYSNTFAPPRVLVPQLLRDLSLADARSEDVDTLVHRGEEFLTQLVITWKGRELRLHGDDRCDSPGHSTKYLINTFIDAESKEVLNFTEAQQACGSDGNAAFRRKLLKSKNGNEVVCPVKENATYEYVQQLLEAVMEYSCNESYRSMKELRANPGPPPMSATHLFYHIDSTFGHLLADLNNHSWLTLSDLEQYSEAVYDRGAPLRNCWGFVDGTERPTFCPTVDQRMNFSSYKRAL</sequence>
<reference evidence="2" key="2">
    <citation type="submission" date="2021-09" db="EMBL/GenBank/DDBJ databases">
        <authorList>
            <person name="Jia N."/>
            <person name="Wang J."/>
            <person name="Shi W."/>
            <person name="Du L."/>
            <person name="Sun Y."/>
            <person name="Zhan W."/>
            <person name="Jiang J."/>
            <person name="Wang Q."/>
            <person name="Zhang B."/>
            <person name="Ji P."/>
            <person name="Sakyi L.B."/>
            <person name="Cui X."/>
            <person name="Yuan T."/>
            <person name="Jiang B."/>
            <person name="Yang W."/>
            <person name="Lam T.T.-Y."/>
            <person name="Chang Q."/>
            <person name="Ding S."/>
            <person name="Wang X."/>
            <person name="Zhu J."/>
            <person name="Ruan X."/>
            <person name="Zhao L."/>
            <person name="Wei J."/>
            <person name="Que T."/>
            <person name="Du C."/>
            <person name="Cheng J."/>
            <person name="Dai P."/>
            <person name="Han X."/>
            <person name="Huang E."/>
            <person name="Gao Y."/>
            <person name="Liu J."/>
            <person name="Shao H."/>
            <person name="Ye R."/>
            <person name="Li L."/>
            <person name="Wei W."/>
            <person name="Wang X."/>
            <person name="Wang C."/>
            <person name="Huo Q."/>
            <person name="Li W."/>
            <person name="Guo W."/>
            <person name="Chen H."/>
            <person name="Chen S."/>
            <person name="Zhou L."/>
            <person name="Zhou L."/>
            <person name="Ni X."/>
            <person name="Tian J."/>
            <person name="Zhou Y."/>
            <person name="Sheng Y."/>
            <person name="Liu T."/>
            <person name="Pan Y."/>
            <person name="Xia L."/>
            <person name="Li J."/>
            <person name="Zhao F."/>
            <person name="Cao W."/>
        </authorList>
    </citation>
    <scope>NUCLEOTIDE SEQUENCE</scope>
    <source>
        <strain evidence="2">Rsan-2018</strain>
        <tissue evidence="2">Larvae</tissue>
    </source>
</reference>
<gene>
    <name evidence="2" type="ORF">HPB52_012557</name>
</gene>
<reference evidence="2" key="1">
    <citation type="journal article" date="2020" name="Cell">
        <title>Large-Scale Comparative Analyses of Tick Genomes Elucidate Their Genetic Diversity and Vector Capacities.</title>
        <authorList>
            <consortium name="Tick Genome and Microbiome Consortium (TIGMIC)"/>
            <person name="Jia N."/>
            <person name="Wang J."/>
            <person name="Shi W."/>
            <person name="Du L."/>
            <person name="Sun Y."/>
            <person name="Zhan W."/>
            <person name="Jiang J.F."/>
            <person name="Wang Q."/>
            <person name="Zhang B."/>
            <person name="Ji P."/>
            <person name="Bell-Sakyi L."/>
            <person name="Cui X.M."/>
            <person name="Yuan T.T."/>
            <person name="Jiang B.G."/>
            <person name="Yang W.F."/>
            <person name="Lam T.T."/>
            <person name="Chang Q.C."/>
            <person name="Ding S.J."/>
            <person name="Wang X.J."/>
            <person name="Zhu J.G."/>
            <person name="Ruan X.D."/>
            <person name="Zhao L."/>
            <person name="Wei J.T."/>
            <person name="Ye R.Z."/>
            <person name="Que T.C."/>
            <person name="Du C.H."/>
            <person name="Zhou Y.H."/>
            <person name="Cheng J.X."/>
            <person name="Dai P.F."/>
            <person name="Guo W.B."/>
            <person name="Han X.H."/>
            <person name="Huang E.J."/>
            <person name="Li L.F."/>
            <person name="Wei W."/>
            <person name="Gao Y.C."/>
            <person name="Liu J.Z."/>
            <person name="Shao H.Z."/>
            <person name="Wang X."/>
            <person name="Wang C.C."/>
            <person name="Yang T.C."/>
            <person name="Huo Q.B."/>
            <person name="Li W."/>
            <person name="Chen H.Y."/>
            <person name="Chen S.E."/>
            <person name="Zhou L.G."/>
            <person name="Ni X.B."/>
            <person name="Tian J.H."/>
            <person name="Sheng Y."/>
            <person name="Liu T."/>
            <person name="Pan Y.S."/>
            <person name="Xia L.Y."/>
            <person name="Li J."/>
            <person name="Zhao F."/>
            <person name="Cao W.C."/>
        </authorList>
    </citation>
    <scope>NUCLEOTIDE SEQUENCE</scope>
    <source>
        <strain evidence="2">Rsan-2018</strain>
    </source>
</reference>
<dbReference type="EMBL" id="JABSTV010001250">
    <property type="protein sequence ID" value="KAH7956772.1"/>
    <property type="molecule type" value="Genomic_DNA"/>
</dbReference>